<dbReference type="Pfam" id="PF11042">
    <property type="entry name" value="DUF2750"/>
    <property type="match status" value="1"/>
</dbReference>
<protein>
    <submittedName>
        <fullName evidence="1">DUF2750 domain-containing protein</fullName>
    </submittedName>
</protein>
<evidence type="ECO:0000313" key="2">
    <source>
        <dbReference type="Proteomes" id="UP000771736"/>
    </source>
</evidence>
<dbReference type="Proteomes" id="UP000771736">
    <property type="component" value="Unassembled WGS sequence"/>
</dbReference>
<dbReference type="RefSeq" id="WP_273161007.1">
    <property type="nucleotide sequence ID" value="NZ_JABZSJ010000068.1"/>
</dbReference>
<comment type="caution">
    <text evidence="1">The sequence shown here is derived from an EMBL/GenBank/DDBJ whole genome shotgun (WGS) entry which is preliminary data.</text>
</comment>
<proteinExistence type="predicted"/>
<evidence type="ECO:0000313" key="1">
    <source>
        <dbReference type="EMBL" id="MBF1385107.1"/>
    </source>
</evidence>
<reference evidence="1" key="1">
    <citation type="submission" date="2020-04" db="EMBL/GenBank/DDBJ databases">
        <title>Deep metagenomics examines the oral microbiome during advanced dental caries in children, revealing novel taxa and co-occurrences with host molecules.</title>
        <authorList>
            <person name="Baker J.L."/>
            <person name="Morton J.T."/>
            <person name="Dinis M."/>
            <person name="Alvarez R."/>
            <person name="Tran N.C."/>
            <person name="Knight R."/>
            <person name="Edlund A."/>
        </authorList>
    </citation>
    <scope>NUCLEOTIDE SEQUENCE</scope>
    <source>
        <strain evidence="1">JCVI_44_bin.5</strain>
    </source>
</reference>
<sequence>MEVSKQELDAVIALSPEKRYNYFVKRICDWEQVWTLYDDDYIVLNEAKNGKLYVLLFPFKDFAKHYATNTRDMKGVSYKSFELCEFLETIVKKLQMNKVNHALIFPVADGYGLNVSMEDMVKDIQSELENYK</sequence>
<organism evidence="1 2">
    <name type="scientific">Prevotella aurantiaca</name>
    <dbReference type="NCBI Taxonomy" id="596085"/>
    <lineage>
        <taxon>Bacteria</taxon>
        <taxon>Pseudomonadati</taxon>
        <taxon>Bacteroidota</taxon>
        <taxon>Bacteroidia</taxon>
        <taxon>Bacteroidales</taxon>
        <taxon>Prevotellaceae</taxon>
        <taxon>Prevotella</taxon>
    </lineage>
</organism>
<name>A0A930N1Y4_9BACT</name>
<accession>A0A930N1Y4</accession>
<dbReference type="EMBL" id="JABZSJ010000068">
    <property type="protein sequence ID" value="MBF1385107.1"/>
    <property type="molecule type" value="Genomic_DNA"/>
</dbReference>
<dbReference type="AlphaFoldDB" id="A0A930N1Y4"/>
<dbReference type="InterPro" id="IPR021284">
    <property type="entry name" value="DUF2750"/>
</dbReference>
<gene>
    <name evidence="1" type="ORF">HXN26_09725</name>
</gene>